<evidence type="ECO:0000256" key="1">
    <source>
        <dbReference type="ARBA" id="ARBA00022741"/>
    </source>
</evidence>
<feature type="domain" description="ChlI/MoxR AAA lid" evidence="5">
    <location>
        <begin position="252"/>
        <end position="321"/>
    </location>
</feature>
<dbReference type="GO" id="GO:0016887">
    <property type="term" value="F:ATP hydrolysis activity"/>
    <property type="evidence" value="ECO:0007669"/>
    <property type="project" value="InterPro"/>
</dbReference>
<dbReference type="Gene3D" id="1.10.8.80">
    <property type="entry name" value="Magnesium chelatase subunit I, C-Terminal domain"/>
    <property type="match status" value="1"/>
</dbReference>
<dbReference type="GO" id="GO:0005524">
    <property type="term" value="F:ATP binding"/>
    <property type="evidence" value="ECO:0007669"/>
    <property type="project" value="UniProtKB-KW"/>
</dbReference>
<dbReference type="AlphaFoldDB" id="A0AA97LUX5"/>
<dbReference type="PANTHER" id="PTHR42759:SF5">
    <property type="entry name" value="METHANOL DEHYDROGENASE REGULATOR"/>
    <property type="match status" value="1"/>
</dbReference>
<comment type="similarity">
    <text evidence="3">Belongs to the MoxR family.</text>
</comment>
<dbReference type="KEGG" id="thao:NI17_017115"/>
<evidence type="ECO:0000256" key="2">
    <source>
        <dbReference type="ARBA" id="ARBA00022840"/>
    </source>
</evidence>
<dbReference type="InterPro" id="IPR041628">
    <property type="entry name" value="ChlI/MoxR_AAA_lid"/>
</dbReference>
<keyword evidence="7" id="KW-1185">Reference proteome</keyword>
<dbReference type="CDD" id="cd00009">
    <property type="entry name" value="AAA"/>
    <property type="match status" value="1"/>
</dbReference>
<evidence type="ECO:0000259" key="5">
    <source>
        <dbReference type="Pfam" id="PF17863"/>
    </source>
</evidence>
<dbReference type="FunFam" id="3.40.50.300:FF:000640">
    <property type="entry name" value="MoxR family ATPase"/>
    <property type="match status" value="1"/>
</dbReference>
<proteinExistence type="inferred from homology"/>
<protein>
    <submittedName>
        <fullName evidence="6">MoxR family ATPase</fullName>
    </submittedName>
</protein>
<evidence type="ECO:0000256" key="3">
    <source>
        <dbReference type="ARBA" id="ARBA00061607"/>
    </source>
</evidence>
<keyword evidence="2" id="KW-0067">ATP-binding</keyword>
<dbReference type="Pfam" id="PF07726">
    <property type="entry name" value="AAA_3"/>
    <property type="match status" value="1"/>
</dbReference>
<evidence type="ECO:0000313" key="6">
    <source>
        <dbReference type="EMBL" id="UOE18529.1"/>
    </source>
</evidence>
<dbReference type="Pfam" id="PF17863">
    <property type="entry name" value="AAA_lid_2"/>
    <property type="match status" value="1"/>
</dbReference>
<dbReference type="InterPro" id="IPR011703">
    <property type="entry name" value="ATPase_AAA-3"/>
</dbReference>
<dbReference type="EMBL" id="CP063196">
    <property type="protein sequence ID" value="UOE18529.1"/>
    <property type="molecule type" value="Genomic_DNA"/>
</dbReference>
<gene>
    <name evidence="6" type="ORF">NI17_017115</name>
</gene>
<dbReference type="SUPFAM" id="SSF52540">
    <property type="entry name" value="P-loop containing nucleoside triphosphate hydrolases"/>
    <property type="match status" value="1"/>
</dbReference>
<feature type="domain" description="ATPase AAA-3" evidence="4">
    <location>
        <begin position="60"/>
        <end position="190"/>
    </location>
</feature>
<dbReference type="PIRSF" id="PIRSF002849">
    <property type="entry name" value="AAA_ATPase_chaperone_MoxR_prd"/>
    <property type="match status" value="1"/>
</dbReference>
<evidence type="ECO:0000259" key="4">
    <source>
        <dbReference type="Pfam" id="PF07726"/>
    </source>
</evidence>
<evidence type="ECO:0000313" key="7">
    <source>
        <dbReference type="Proteomes" id="UP000265719"/>
    </source>
</evidence>
<name>A0AA97LUX5_9ACTN</name>
<dbReference type="InterPro" id="IPR027417">
    <property type="entry name" value="P-loop_NTPase"/>
</dbReference>
<dbReference type="Gene3D" id="3.40.50.300">
    <property type="entry name" value="P-loop containing nucleotide triphosphate hydrolases"/>
    <property type="match status" value="1"/>
</dbReference>
<dbReference type="RefSeq" id="WP_119267693.1">
    <property type="nucleotide sequence ID" value="NZ_CP063196.1"/>
</dbReference>
<dbReference type="InterPro" id="IPR050764">
    <property type="entry name" value="CbbQ/NirQ/NorQ/GpvN"/>
</dbReference>
<keyword evidence="1" id="KW-0547">Nucleotide-binding</keyword>
<reference evidence="6" key="1">
    <citation type="submission" date="2020-10" db="EMBL/GenBank/DDBJ databases">
        <title>De novo genome project of the cellulose decomposer Thermobifida halotolerans type strain.</title>
        <authorList>
            <person name="Nagy I."/>
            <person name="Horvath B."/>
            <person name="Kukolya J."/>
            <person name="Nagy I."/>
            <person name="Orsini M."/>
        </authorList>
    </citation>
    <scope>NUCLEOTIDE SEQUENCE</scope>
    <source>
        <strain evidence="6">DSM 44931</strain>
    </source>
</reference>
<dbReference type="Proteomes" id="UP000265719">
    <property type="component" value="Chromosome"/>
</dbReference>
<organism evidence="6 7">
    <name type="scientific">Thermobifida halotolerans</name>
    <dbReference type="NCBI Taxonomy" id="483545"/>
    <lineage>
        <taxon>Bacteria</taxon>
        <taxon>Bacillati</taxon>
        <taxon>Actinomycetota</taxon>
        <taxon>Actinomycetes</taxon>
        <taxon>Streptosporangiales</taxon>
        <taxon>Nocardiopsidaceae</taxon>
        <taxon>Thermobifida</taxon>
    </lineage>
</organism>
<sequence>MTTTSNNDDTGWARASALSGTEANDHAATVDGIAAAIGSAVVGATEAARLALVALLCGGHVLVEDVPGVGKTRLARSLAASFGGSHRRVQFTPDLLPSDLTGVNVFNQETREFDFHAGPVFANVVVADEINRAAPKTQAALLEVMEEGLVTVDGVRYAVPDPFIVVATQNPVELDGTYRLPEAQLDRFLMRLSLGYPDRNAEFAIMRGGGLPEPESLKGSADAETLDRVRKAAARVHTADTVYGYVRDIAEATRSHPRLRLGLSPRATAALVGAARTYALTRGRPYVIPEDVQRLAAPVWAHRLVLTPEALVSGQTETDVLGEVLAGIAAPQPEQAVNR</sequence>
<dbReference type="PANTHER" id="PTHR42759">
    <property type="entry name" value="MOXR FAMILY PROTEIN"/>
    <property type="match status" value="1"/>
</dbReference>
<accession>A0AA97LUX5</accession>